<dbReference type="EMBL" id="JBBHJZ010000010">
    <property type="protein sequence ID" value="MEJ5979612.1"/>
    <property type="molecule type" value="Genomic_DNA"/>
</dbReference>
<keyword evidence="3" id="KW-1185">Reference proteome</keyword>
<dbReference type="PANTHER" id="PTHR33993:SF2">
    <property type="entry name" value="VOC DOMAIN-CONTAINING PROTEIN"/>
    <property type="match status" value="1"/>
</dbReference>
<name>A0ABU8S3S0_9SPHN</name>
<dbReference type="InterPro" id="IPR037523">
    <property type="entry name" value="VOC_core"/>
</dbReference>
<proteinExistence type="predicted"/>
<sequence length="123" mass="13112">MLRKVAFTMYPVTDMAAARAFYEGPLGLLTASSPTTPWVEYDLPGGGCFAITTVLSDAPSASAGGTIAFEVEDIEALVARLRSSGVRLAGEALIKGPHCWMMTCFDPDGNSVLLHQLDHDHVN</sequence>
<dbReference type="CDD" id="cd06587">
    <property type="entry name" value="VOC"/>
    <property type="match status" value="1"/>
</dbReference>
<dbReference type="Pfam" id="PF00903">
    <property type="entry name" value="Glyoxalase"/>
    <property type="match status" value="1"/>
</dbReference>
<dbReference type="Gene3D" id="3.10.180.10">
    <property type="entry name" value="2,3-Dihydroxybiphenyl 1,2-Dioxygenase, domain 1"/>
    <property type="match status" value="1"/>
</dbReference>
<dbReference type="InterPro" id="IPR029068">
    <property type="entry name" value="Glyas_Bleomycin-R_OHBP_Dase"/>
</dbReference>
<evidence type="ECO:0000259" key="1">
    <source>
        <dbReference type="PROSITE" id="PS51819"/>
    </source>
</evidence>
<comment type="caution">
    <text evidence="2">The sequence shown here is derived from an EMBL/GenBank/DDBJ whole genome shotgun (WGS) entry which is preliminary data.</text>
</comment>
<gene>
    <name evidence="2" type="ORF">WG901_23370</name>
</gene>
<dbReference type="InterPro" id="IPR052164">
    <property type="entry name" value="Anthracycline_SecMetBiosynth"/>
</dbReference>
<organism evidence="2 3">
    <name type="scientific">Novosphingobium anseongense</name>
    <dbReference type="NCBI Taxonomy" id="3133436"/>
    <lineage>
        <taxon>Bacteria</taxon>
        <taxon>Pseudomonadati</taxon>
        <taxon>Pseudomonadota</taxon>
        <taxon>Alphaproteobacteria</taxon>
        <taxon>Sphingomonadales</taxon>
        <taxon>Sphingomonadaceae</taxon>
        <taxon>Novosphingobium</taxon>
    </lineage>
</organism>
<dbReference type="PANTHER" id="PTHR33993">
    <property type="entry name" value="GLYOXALASE-RELATED"/>
    <property type="match status" value="1"/>
</dbReference>
<reference evidence="2 3" key="1">
    <citation type="submission" date="2024-03" db="EMBL/GenBank/DDBJ databases">
        <authorList>
            <person name="Jo J.-H."/>
        </authorList>
    </citation>
    <scope>NUCLEOTIDE SEQUENCE [LARGE SCALE GENOMIC DNA]</scope>
    <source>
        <strain evidence="2 3">PS1R-30</strain>
    </source>
</reference>
<feature type="domain" description="VOC" evidence="1">
    <location>
        <begin position="4"/>
        <end position="117"/>
    </location>
</feature>
<evidence type="ECO:0000313" key="3">
    <source>
        <dbReference type="Proteomes" id="UP001361239"/>
    </source>
</evidence>
<dbReference type="Proteomes" id="UP001361239">
    <property type="component" value="Unassembled WGS sequence"/>
</dbReference>
<dbReference type="InterPro" id="IPR004360">
    <property type="entry name" value="Glyas_Fos-R_dOase_dom"/>
</dbReference>
<dbReference type="RefSeq" id="WP_339589550.1">
    <property type="nucleotide sequence ID" value="NZ_JBBHJZ010000010.1"/>
</dbReference>
<dbReference type="PROSITE" id="PS51819">
    <property type="entry name" value="VOC"/>
    <property type="match status" value="1"/>
</dbReference>
<accession>A0ABU8S3S0</accession>
<evidence type="ECO:0000313" key="2">
    <source>
        <dbReference type="EMBL" id="MEJ5979612.1"/>
    </source>
</evidence>
<dbReference type="SUPFAM" id="SSF54593">
    <property type="entry name" value="Glyoxalase/Bleomycin resistance protein/Dihydroxybiphenyl dioxygenase"/>
    <property type="match status" value="1"/>
</dbReference>
<protein>
    <submittedName>
        <fullName evidence="2">VOC family protein</fullName>
    </submittedName>
</protein>